<dbReference type="PANTHER" id="PTHR22981:SF7">
    <property type="entry name" value="3-HYDROXYISOBUTYRATE DEHYDROGENASE, MITOCHONDRIAL"/>
    <property type="match status" value="1"/>
</dbReference>
<protein>
    <submittedName>
        <fullName evidence="7">NAD(P)-dependent oxidoreductase</fullName>
    </submittedName>
</protein>
<dbReference type="InterPro" id="IPR036291">
    <property type="entry name" value="NAD(P)-bd_dom_sf"/>
</dbReference>
<keyword evidence="8" id="KW-1185">Reference proteome</keyword>
<feature type="domain" description="6-phosphogluconate dehydrogenase NADP-binding" evidence="5">
    <location>
        <begin position="15"/>
        <end position="172"/>
    </location>
</feature>
<dbReference type="GO" id="GO:0051287">
    <property type="term" value="F:NAD binding"/>
    <property type="evidence" value="ECO:0007669"/>
    <property type="project" value="InterPro"/>
</dbReference>
<dbReference type="AlphaFoldDB" id="A0A7X5HUR0"/>
<dbReference type="EMBL" id="JAAEEH010000008">
    <property type="protein sequence ID" value="NDL67013.1"/>
    <property type="molecule type" value="Genomic_DNA"/>
</dbReference>
<dbReference type="Pfam" id="PF03446">
    <property type="entry name" value="NAD_binding_2"/>
    <property type="match status" value="1"/>
</dbReference>
<dbReference type="RefSeq" id="WP_162369738.1">
    <property type="nucleotide sequence ID" value="NZ_JAAEEH010000008.1"/>
</dbReference>
<reference evidence="7 8" key="1">
    <citation type="submission" date="2020-01" db="EMBL/GenBank/DDBJ databases">
        <title>Anaeroalcalibacter tamaniensis gen. nov., sp. nov., moderately halophilic strictly anaerobic fermenter bacterium from mud volcano of Taman peninsula.</title>
        <authorList>
            <person name="Frolova A."/>
            <person name="Merkel A.Y."/>
            <person name="Slobodkin A.I."/>
        </authorList>
    </citation>
    <scope>NUCLEOTIDE SEQUENCE [LARGE SCALE GENOMIC DNA]</scope>
    <source>
        <strain evidence="7 8">F-3ap</strain>
    </source>
</reference>
<dbReference type="SUPFAM" id="SSF48179">
    <property type="entry name" value="6-phosphogluconate dehydrogenase C-terminal domain-like"/>
    <property type="match status" value="1"/>
</dbReference>
<sequence length="300" mass="32119">MTPKSTGQKGRNGMKIGFIGLGIMGESMSENIVKKHDGEVFVYDMVHAQVEKLEALGATGCGSSPEVARNADVIITMVPKSEHSKSVYREILGELGEGKTCIDMSTIDPGVSVEIAGMVEATGARFLDAPVVKSKPAAIAGTLGIYVGGDREVYEKMKGILLYMGNNTIHMGDHGKGLVMKVCHNTLVAQIQNGVNETIALAEQNGIGLDAYTEAVSYGGGQNFYLDGKAPFIKDNNFTTAFSVENMAKDLGICRTMATEEGIRMPGMEVSLEVYKDALDMGLGRMDFCATIQAVRKRMA</sequence>
<feature type="active site" evidence="4">
    <location>
        <position position="181"/>
    </location>
</feature>
<dbReference type="PANTHER" id="PTHR22981">
    <property type="entry name" value="3-HYDROXYISOBUTYRATE DEHYDROGENASE-RELATED"/>
    <property type="match status" value="1"/>
</dbReference>
<evidence type="ECO:0000313" key="8">
    <source>
        <dbReference type="Proteomes" id="UP000461585"/>
    </source>
</evidence>
<dbReference type="Proteomes" id="UP000461585">
    <property type="component" value="Unassembled WGS sequence"/>
</dbReference>
<dbReference type="Pfam" id="PF14833">
    <property type="entry name" value="NAD_binding_11"/>
    <property type="match status" value="1"/>
</dbReference>
<evidence type="ECO:0000256" key="2">
    <source>
        <dbReference type="ARBA" id="ARBA00023002"/>
    </source>
</evidence>
<dbReference type="InterPro" id="IPR002204">
    <property type="entry name" value="3-OH-isobutyrate_DH-rel_CS"/>
</dbReference>
<keyword evidence="3" id="KW-0520">NAD</keyword>
<evidence type="ECO:0000313" key="7">
    <source>
        <dbReference type="EMBL" id="NDL67013.1"/>
    </source>
</evidence>
<evidence type="ECO:0000256" key="4">
    <source>
        <dbReference type="PIRSR" id="PIRSR000103-1"/>
    </source>
</evidence>
<organism evidence="7 8">
    <name type="scientific">Anaerotalea alkaliphila</name>
    <dbReference type="NCBI Taxonomy" id="2662126"/>
    <lineage>
        <taxon>Bacteria</taxon>
        <taxon>Bacillati</taxon>
        <taxon>Bacillota</taxon>
        <taxon>Clostridia</taxon>
        <taxon>Eubacteriales</taxon>
        <taxon>Anaerotalea</taxon>
    </lineage>
</organism>
<feature type="domain" description="3-hydroxyisobutyrate dehydrogenase-like NAD-binding" evidence="6">
    <location>
        <begin position="175"/>
        <end position="294"/>
    </location>
</feature>
<dbReference type="InterPro" id="IPR006115">
    <property type="entry name" value="6PGDH_NADP-bd"/>
</dbReference>
<evidence type="ECO:0000259" key="5">
    <source>
        <dbReference type="Pfam" id="PF03446"/>
    </source>
</evidence>
<name>A0A7X5HUR0_9FIRM</name>
<dbReference type="SUPFAM" id="SSF51735">
    <property type="entry name" value="NAD(P)-binding Rossmann-fold domains"/>
    <property type="match status" value="1"/>
</dbReference>
<accession>A0A7X5HUR0</accession>
<keyword evidence="2" id="KW-0560">Oxidoreductase</keyword>
<gene>
    <name evidence="7" type="ORF">GXN74_04530</name>
</gene>
<dbReference type="GO" id="GO:0050661">
    <property type="term" value="F:NADP binding"/>
    <property type="evidence" value="ECO:0007669"/>
    <property type="project" value="InterPro"/>
</dbReference>
<dbReference type="InterPro" id="IPR015815">
    <property type="entry name" value="HIBADH-related"/>
</dbReference>
<proteinExistence type="inferred from homology"/>
<dbReference type="GO" id="GO:0016054">
    <property type="term" value="P:organic acid catabolic process"/>
    <property type="evidence" value="ECO:0007669"/>
    <property type="project" value="UniProtKB-ARBA"/>
</dbReference>
<dbReference type="PROSITE" id="PS00895">
    <property type="entry name" value="3_HYDROXYISOBUT_DH"/>
    <property type="match status" value="1"/>
</dbReference>
<dbReference type="GO" id="GO:0016616">
    <property type="term" value="F:oxidoreductase activity, acting on the CH-OH group of donors, NAD or NADP as acceptor"/>
    <property type="evidence" value="ECO:0007669"/>
    <property type="project" value="TreeGrafter"/>
</dbReference>
<evidence type="ECO:0000259" key="6">
    <source>
        <dbReference type="Pfam" id="PF14833"/>
    </source>
</evidence>
<evidence type="ECO:0000256" key="3">
    <source>
        <dbReference type="ARBA" id="ARBA00023027"/>
    </source>
</evidence>
<comment type="similarity">
    <text evidence="1">Belongs to the HIBADH-related family.</text>
</comment>
<evidence type="ECO:0000256" key="1">
    <source>
        <dbReference type="ARBA" id="ARBA00009080"/>
    </source>
</evidence>
<dbReference type="Gene3D" id="1.10.1040.10">
    <property type="entry name" value="N-(1-d-carboxylethyl)-l-norvaline Dehydrogenase, domain 2"/>
    <property type="match status" value="1"/>
</dbReference>
<dbReference type="InterPro" id="IPR013328">
    <property type="entry name" value="6PGD_dom2"/>
</dbReference>
<dbReference type="InterPro" id="IPR008927">
    <property type="entry name" value="6-PGluconate_DH-like_C_sf"/>
</dbReference>
<dbReference type="PIRSF" id="PIRSF000103">
    <property type="entry name" value="HIBADH"/>
    <property type="match status" value="1"/>
</dbReference>
<dbReference type="Gene3D" id="3.40.50.720">
    <property type="entry name" value="NAD(P)-binding Rossmann-like Domain"/>
    <property type="match status" value="1"/>
</dbReference>
<dbReference type="InterPro" id="IPR029154">
    <property type="entry name" value="HIBADH-like_NADP-bd"/>
</dbReference>
<comment type="caution">
    <text evidence="7">The sequence shown here is derived from an EMBL/GenBank/DDBJ whole genome shotgun (WGS) entry which is preliminary data.</text>
</comment>